<dbReference type="STRING" id="246404.A0A507DCU3"/>
<reference evidence="2 3" key="1">
    <citation type="journal article" date="2019" name="Sci. Rep.">
        <title>Comparative genomics of chytrid fungi reveal insights into the obligate biotrophic and pathogenic lifestyle of Synchytrium endobioticum.</title>
        <authorList>
            <person name="van de Vossenberg B.T.L.H."/>
            <person name="Warris S."/>
            <person name="Nguyen H.D.T."/>
            <person name="van Gent-Pelzer M.P.E."/>
            <person name="Joly D.L."/>
            <person name="van de Geest H.C."/>
            <person name="Bonants P.J.M."/>
            <person name="Smith D.S."/>
            <person name="Levesque C.A."/>
            <person name="van der Lee T.A.J."/>
        </authorList>
    </citation>
    <scope>NUCLEOTIDE SEQUENCE [LARGE SCALE GENOMIC DNA]</scope>
    <source>
        <strain evidence="2 3">CBS 675.73</strain>
    </source>
</reference>
<gene>
    <name evidence="2" type="ORF">CcCBS67573_g10161</name>
</gene>
<organism evidence="2 3">
    <name type="scientific">Chytriomyces confervae</name>
    <dbReference type="NCBI Taxonomy" id="246404"/>
    <lineage>
        <taxon>Eukaryota</taxon>
        <taxon>Fungi</taxon>
        <taxon>Fungi incertae sedis</taxon>
        <taxon>Chytridiomycota</taxon>
        <taxon>Chytridiomycota incertae sedis</taxon>
        <taxon>Chytridiomycetes</taxon>
        <taxon>Chytridiales</taxon>
        <taxon>Chytriomycetaceae</taxon>
        <taxon>Chytriomyces</taxon>
    </lineage>
</organism>
<evidence type="ECO:0000256" key="1">
    <source>
        <dbReference type="SAM" id="MobiDB-lite"/>
    </source>
</evidence>
<comment type="caution">
    <text evidence="2">The sequence shown here is derived from an EMBL/GenBank/DDBJ whole genome shotgun (WGS) entry which is preliminary data.</text>
</comment>
<evidence type="ECO:0000313" key="3">
    <source>
        <dbReference type="Proteomes" id="UP000320333"/>
    </source>
</evidence>
<name>A0A507DCU3_9FUNG</name>
<feature type="region of interest" description="Disordered" evidence="1">
    <location>
        <begin position="318"/>
        <end position="343"/>
    </location>
</feature>
<dbReference type="OrthoDB" id="10348254at2759"/>
<dbReference type="AlphaFoldDB" id="A0A507DCU3"/>
<evidence type="ECO:0000313" key="2">
    <source>
        <dbReference type="EMBL" id="TPX49492.1"/>
    </source>
</evidence>
<protein>
    <submittedName>
        <fullName evidence="2">Uncharacterized protein</fullName>
    </submittedName>
</protein>
<dbReference type="EMBL" id="QEAP01001211">
    <property type="protein sequence ID" value="TPX49492.1"/>
    <property type="molecule type" value="Genomic_DNA"/>
</dbReference>
<proteinExistence type="predicted"/>
<dbReference type="Proteomes" id="UP000320333">
    <property type="component" value="Unassembled WGS sequence"/>
</dbReference>
<sequence>MANAGFAHEAVESIEAMAMARNTNNNGGAPLQALVANTPCVLNGLTLAALNPSQAATLATQMSIVRDAMILPNILALGQLSNAQNLLQFPSVGPLLSTPVNVQQPGSQILLAAQTALNCAPGQTQTLSQLPVTSQSTIQTNSGVTNLNTSPYSVLNAPAAAQNSTDAFSNFANHVYAVSTSLIGLSYATNANSVTAMANSGFAHEALESIEAMVMARNTNNNGGAPLAALVANTPCVLNGLQMAAQNPTTAAQVATQMSIVRDAMILPNILALGQLSNAQNLLQFPSTGPLLSTPVQVQQPGSATLLAAQTALGCAPGQTAQTPATQATAAGQQQATAQQQGN</sequence>
<keyword evidence="3" id="KW-1185">Reference proteome</keyword>
<accession>A0A507DCU3</accession>